<keyword evidence="5" id="KW-1185">Reference proteome</keyword>
<dbReference type="InterPro" id="IPR014720">
    <property type="entry name" value="dsRBD_dom"/>
</dbReference>
<reference evidence="4 5" key="1">
    <citation type="submission" date="2023-05" db="EMBL/GenBank/DDBJ databases">
        <title>B98-5 Cell Line De Novo Hybrid Assembly: An Optical Mapping Approach.</title>
        <authorList>
            <person name="Kananen K."/>
            <person name="Auerbach J.A."/>
            <person name="Kautto E."/>
            <person name="Blachly J.S."/>
        </authorList>
    </citation>
    <scope>NUCLEOTIDE SEQUENCE [LARGE SCALE GENOMIC DNA]</scope>
    <source>
        <strain evidence="4">B95-8</strain>
        <tissue evidence="4">Cell line</tissue>
    </source>
</reference>
<dbReference type="EMBL" id="JASSZA010000016">
    <property type="protein sequence ID" value="KAK2090784.1"/>
    <property type="molecule type" value="Genomic_DNA"/>
</dbReference>
<keyword evidence="1" id="KW-0694">RNA-binding</keyword>
<evidence type="ECO:0000256" key="1">
    <source>
        <dbReference type="PROSITE-ProRule" id="PRU00266"/>
    </source>
</evidence>
<dbReference type="Gene3D" id="3.30.160.20">
    <property type="match status" value="1"/>
</dbReference>
<sequence>MEVEVDGQKFQGAGSHKKVAKAYAALAALEKLFPDTPLALDANKKKRAPVPVRGGPKFPAKPHNPGFGMGGPMHNEVPPPPNLRGRGRGGNIWGRGRGRGFGGANHGGYMNAGAGYGSYRYGGNSATAGYSQFYSNGGHSGNAGGGGGWGGGGSSSYGSYYQGDNYKSPVPPKHVGKKEPHRGANRNPPTAQATSPTRASSSPTARAPTATVAPRRVSRRALTMDKATTPPTRTPTTVPGVGAGADRTTTTRANSTTVVVEAEAAGTATAQAGILQPRVTRGRLLIPRQTRTLLTVQLQLPRVWPELQWPSQLLPVLTRRLWQKRRPQHELPTQISPRGAEISTFCTYSPSEDRVLCITVNMSAGPPGSCPQPVCVAVS</sequence>
<name>A0ABQ9U141_SAGOE</name>
<evidence type="ECO:0000256" key="2">
    <source>
        <dbReference type="SAM" id="MobiDB-lite"/>
    </source>
</evidence>
<dbReference type="Proteomes" id="UP001266305">
    <property type="component" value="Unassembled WGS sequence"/>
</dbReference>
<proteinExistence type="predicted"/>
<dbReference type="SUPFAM" id="SSF54768">
    <property type="entry name" value="dsRNA-binding domain-like"/>
    <property type="match status" value="1"/>
</dbReference>
<evidence type="ECO:0000313" key="5">
    <source>
        <dbReference type="Proteomes" id="UP001266305"/>
    </source>
</evidence>
<protein>
    <recommendedName>
        <fullName evidence="3">DRBM domain-containing protein</fullName>
    </recommendedName>
</protein>
<feature type="compositionally biased region" description="Low complexity" evidence="2">
    <location>
        <begin position="188"/>
        <end position="215"/>
    </location>
</feature>
<accession>A0ABQ9U141</accession>
<feature type="domain" description="DRBM" evidence="3">
    <location>
        <begin position="1"/>
        <end position="34"/>
    </location>
</feature>
<evidence type="ECO:0000313" key="4">
    <source>
        <dbReference type="EMBL" id="KAK2090784.1"/>
    </source>
</evidence>
<feature type="compositionally biased region" description="Low complexity" evidence="2">
    <location>
        <begin position="227"/>
        <end position="248"/>
    </location>
</feature>
<feature type="region of interest" description="Disordered" evidence="2">
    <location>
        <begin position="163"/>
        <end position="248"/>
    </location>
</feature>
<dbReference type="PROSITE" id="PS50137">
    <property type="entry name" value="DS_RBD"/>
    <property type="match status" value="1"/>
</dbReference>
<evidence type="ECO:0000259" key="3">
    <source>
        <dbReference type="PROSITE" id="PS50137"/>
    </source>
</evidence>
<gene>
    <name evidence="4" type="ORF">P7K49_030068</name>
</gene>
<organism evidence="4 5">
    <name type="scientific">Saguinus oedipus</name>
    <name type="common">Cotton-top tamarin</name>
    <name type="synonym">Oedipomidas oedipus</name>
    <dbReference type="NCBI Taxonomy" id="9490"/>
    <lineage>
        <taxon>Eukaryota</taxon>
        <taxon>Metazoa</taxon>
        <taxon>Chordata</taxon>
        <taxon>Craniata</taxon>
        <taxon>Vertebrata</taxon>
        <taxon>Euteleostomi</taxon>
        <taxon>Mammalia</taxon>
        <taxon>Eutheria</taxon>
        <taxon>Euarchontoglires</taxon>
        <taxon>Primates</taxon>
        <taxon>Haplorrhini</taxon>
        <taxon>Platyrrhini</taxon>
        <taxon>Cebidae</taxon>
        <taxon>Callitrichinae</taxon>
        <taxon>Saguinus</taxon>
    </lineage>
</organism>
<comment type="caution">
    <text evidence="4">The sequence shown here is derived from an EMBL/GenBank/DDBJ whole genome shotgun (WGS) entry which is preliminary data.</text>
</comment>
<feature type="region of interest" description="Disordered" evidence="2">
    <location>
        <begin position="45"/>
        <end position="92"/>
    </location>
</feature>